<feature type="region of interest" description="Disordered" evidence="12">
    <location>
        <begin position="1"/>
        <end position="20"/>
    </location>
</feature>
<dbReference type="InterPro" id="IPR036640">
    <property type="entry name" value="ABC1_TM_sf"/>
</dbReference>
<feature type="transmembrane region" description="Helical" evidence="13">
    <location>
        <begin position="184"/>
        <end position="205"/>
    </location>
</feature>
<dbReference type="PROSITE" id="PS50929">
    <property type="entry name" value="ABC_TM1F"/>
    <property type="match status" value="1"/>
</dbReference>
<reference evidence="16" key="1">
    <citation type="submission" date="2019-10" db="EMBL/GenBank/DDBJ databases">
        <title>Malate fermentation in French cider.</title>
        <authorList>
            <person name="Cousin F.J."/>
            <person name="Medina Fernandez S."/>
            <person name="Misery B."/>
            <person name="Laplace J.-M."/>
            <person name="Cretenet M."/>
        </authorList>
    </citation>
    <scope>NUCLEOTIDE SEQUENCE</scope>
    <source>
        <strain evidence="16">UCMA15129</strain>
    </source>
</reference>
<dbReference type="PROSITE" id="PS50893">
    <property type="entry name" value="ABC_TRANSPORTER_2"/>
    <property type="match status" value="1"/>
</dbReference>
<feature type="transmembrane region" description="Helical" evidence="13">
    <location>
        <begin position="160"/>
        <end position="178"/>
    </location>
</feature>
<organism evidence="16 17">
    <name type="scientific">Oenococcus oeni</name>
    <name type="common">Leuconostoc oenos</name>
    <dbReference type="NCBI Taxonomy" id="1247"/>
    <lineage>
        <taxon>Bacteria</taxon>
        <taxon>Bacillati</taxon>
        <taxon>Bacillota</taxon>
        <taxon>Bacilli</taxon>
        <taxon>Lactobacillales</taxon>
        <taxon>Lactobacillaceae</taxon>
        <taxon>Oenococcus</taxon>
    </lineage>
</organism>
<proteinExistence type="inferred from homology"/>
<dbReference type="GO" id="GO:0016887">
    <property type="term" value="F:ATP hydrolysis activity"/>
    <property type="evidence" value="ECO:0007669"/>
    <property type="project" value="InterPro"/>
</dbReference>
<dbReference type="PANTHER" id="PTHR43394">
    <property type="entry name" value="ATP-DEPENDENT PERMEASE MDL1, MITOCHONDRIAL"/>
    <property type="match status" value="1"/>
</dbReference>
<feature type="compositionally biased region" description="Low complexity" evidence="12">
    <location>
        <begin position="1"/>
        <end position="14"/>
    </location>
</feature>
<evidence type="ECO:0000259" key="14">
    <source>
        <dbReference type="PROSITE" id="PS50893"/>
    </source>
</evidence>
<evidence type="ECO:0000256" key="9">
    <source>
        <dbReference type="ARBA" id="ARBA00059943"/>
    </source>
</evidence>
<dbReference type="EC" id="7.6.2.2" evidence="2"/>
<evidence type="ECO:0000256" key="8">
    <source>
        <dbReference type="ARBA" id="ARBA00034018"/>
    </source>
</evidence>
<dbReference type="GO" id="GO:0008559">
    <property type="term" value="F:ABC-type xenobiotic transporter activity"/>
    <property type="evidence" value="ECO:0007669"/>
    <property type="project" value="UniProtKB-EC"/>
</dbReference>
<gene>
    <name evidence="16" type="ORF">GA838_06035</name>
</gene>
<evidence type="ECO:0000313" key="17">
    <source>
        <dbReference type="Proteomes" id="UP001281024"/>
    </source>
</evidence>
<comment type="similarity">
    <text evidence="10">Belongs to the ABC transporter superfamily. Multidrug exporter LmrA (TC 3.A.1.117.1) family.</text>
</comment>
<dbReference type="Pfam" id="PF00664">
    <property type="entry name" value="ABC_membrane"/>
    <property type="match status" value="1"/>
</dbReference>
<dbReference type="InterPro" id="IPR017871">
    <property type="entry name" value="ABC_transporter-like_CS"/>
</dbReference>
<dbReference type="PANTHER" id="PTHR43394:SF1">
    <property type="entry name" value="ATP-BINDING CASSETTE SUB-FAMILY B MEMBER 10, MITOCHONDRIAL"/>
    <property type="match status" value="1"/>
</dbReference>
<dbReference type="SMART" id="SM00382">
    <property type="entry name" value="AAA"/>
    <property type="match status" value="1"/>
</dbReference>
<evidence type="ECO:0000256" key="12">
    <source>
        <dbReference type="SAM" id="MobiDB-lite"/>
    </source>
</evidence>
<dbReference type="Gene3D" id="3.40.50.300">
    <property type="entry name" value="P-loop containing nucleotide triphosphate hydrolases"/>
    <property type="match status" value="1"/>
</dbReference>
<evidence type="ECO:0000256" key="2">
    <source>
        <dbReference type="ARBA" id="ARBA00012191"/>
    </source>
</evidence>
<dbReference type="InterPro" id="IPR011527">
    <property type="entry name" value="ABC1_TM_dom"/>
</dbReference>
<keyword evidence="3 13" id="KW-0812">Transmembrane</keyword>
<evidence type="ECO:0000256" key="10">
    <source>
        <dbReference type="ARBA" id="ARBA00061674"/>
    </source>
</evidence>
<evidence type="ECO:0000256" key="1">
    <source>
        <dbReference type="ARBA" id="ARBA00004651"/>
    </source>
</evidence>
<protein>
    <recommendedName>
        <fullName evidence="11">Multidrug resistance ABC transporter ATP-binding and permease protein</fullName>
        <ecNumber evidence="2">7.6.2.2</ecNumber>
    </recommendedName>
</protein>
<evidence type="ECO:0000259" key="15">
    <source>
        <dbReference type="PROSITE" id="PS50929"/>
    </source>
</evidence>
<dbReference type="FunFam" id="3.40.50.300:FF:000218">
    <property type="entry name" value="Multidrug ABC transporter ATP-binding protein"/>
    <property type="match status" value="1"/>
</dbReference>
<dbReference type="GO" id="GO:0005886">
    <property type="term" value="C:plasma membrane"/>
    <property type="evidence" value="ECO:0007669"/>
    <property type="project" value="UniProtKB-SubCell"/>
</dbReference>
<dbReference type="Pfam" id="PF00005">
    <property type="entry name" value="ABC_tran"/>
    <property type="match status" value="1"/>
</dbReference>
<dbReference type="Proteomes" id="UP001281024">
    <property type="component" value="Unassembled WGS sequence"/>
</dbReference>
<dbReference type="InterPro" id="IPR027417">
    <property type="entry name" value="P-loop_NTPase"/>
</dbReference>
<name>A0AAJ2P499_OENOE</name>
<feature type="transmembrane region" description="Helical" evidence="13">
    <location>
        <begin position="83"/>
        <end position="105"/>
    </location>
</feature>
<dbReference type="EMBL" id="WERV01000004">
    <property type="protein sequence ID" value="MDV7715316.1"/>
    <property type="molecule type" value="Genomic_DNA"/>
</dbReference>
<comment type="function">
    <text evidence="9">Efflux transporter for a variety of amphiphilic cationic compounds, including antibiotics.</text>
</comment>
<comment type="subcellular location">
    <subcellularLocation>
        <location evidence="1">Cell membrane</location>
        <topology evidence="1">Multi-pass membrane protein</topology>
    </subcellularLocation>
</comment>
<feature type="domain" description="ABC transmembrane type-1" evidence="15">
    <location>
        <begin position="47"/>
        <end position="327"/>
    </location>
</feature>
<dbReference type="RefSeq" id="WP_317768285.1">
    <property type="nucleotide sequence ID" value="NZ_WERV01000004.1"/>
</dbReference>
<accession>A0AAJ2P499</accession>
<dbReference type="GO" id="GO:0015421">
    <property type="term" value="F:ABC-type oligopeptide transporter activity"/>
    <property type="evidence" value="ECO:0007669"/>
    <property type="project" value="TreeGrafter"/>
</dbReference>
<evidence type="ECO:0000256" key="6">
    <source>
        <dbReference type="ARBA" id="ARBA00022989"/>
    </source>
</evidence>
<feature type="transmembrane region" description="Helical" evidence="13">
    <location>
        <begin position="304"/>
        <end position="326"/>
    </location>
</feature>
<dbReference type="Gene3D" id="1.20.1560.10">
    <property type="entry name" value="ABC transporter type 1, transmembrane domain"/>
    <property type="match status" value="1"/>
</dbReference>
<dbReference type="SUPFAM" id="SSF52540">
    <property type="entry name" value="P-loop containing nucleoside triphosphate hydrolases"/>
    <property type="match status" value="1"/>
</dbReference>
<evidence type="ECO:0000256" key="5">
    <source>
        <dbReference type="ARBA" id="ARBA00022840"/>
    </source>
</evidence>
<feature type="domain" description="ABC transporter" evidence="14">
    <location>
        <begin position="359"/>
        <end position="594"/>
    </location>
</feature>
<dbReference type="InterPro" id="IPR003593">
    <property type="entry name" value="AAA+_ATPase"/>
</dbReference>
<comment type="caution">
    <text evidence="16">The sequence shown here is derived from an EMBL/GenBank/DDBJ whole genome shotgun (WGS) entry which is preliminary data.</text>
</comment>
<keyword evidence="5 16" id="KW-0067">ATP-binding</keyword>
<keyword evidence="6 13" id="KW-1133">Transmembrane helix</keyword>
<evidence type="ECO:0000256" key="13">
    <source>
        <dbReference type="SAM" id="Phobius"/>
    </source>
</evidence>
<evidence type="ECO:0000256" key="11">
    <source>
        <dbReference type="ARBA" id="ARBA00072598"/>
    </source>
</evidence>
<dbReference type="PROSITE" id="PS00211">
    <property type="entry name" value="ABC_TRANSPORTER_1"/>
    <property type="match status" value="1"/>
</dbReference>
<dbReference type="GO" id="GO:0005524">
    <property type="term" value="F:ATP binding"/>
    <property type="evidence" value="ECO:0007669"/>
    <property type="project" value="UniProtKB-KW"/>
</dbReference>
<sequence length="599" mass="66028">MSERTLSMRTTSTSRKSKKAPKAKISGLWKIIKIAHPQFKWMIPGRLFSVIGVVFNLMTPKYSGKLINSFSGQSLKNIHLDSTTIALVLALFIGGAIVSAIGNFLTGVAGEQLVRNLREIVWDKLVIFKMPYFDSVKSGETTSRLTSDTSQVKTLVANTLPNFLTSMISMVGAVILMFTTDWHMAIWIFIAVPVTALLVAPVMVLGSKVGRGTQDAMADFTGGSQETLAEMRLVKSSGAEQHVLKRGVDQIQNLFKFGRREAIVDGVMGPIMTMVMMGLFALILVVGSLRVAKGESSMGTLFSFIMYLFQIMPALVSVGTFGSTFAKTQGATHRLIDLLDEPVEELNKGKSVDVEGLTLTADHVDFAYESDQPILHNVSFEAKPNTIVAFAGPSGGGKSTIFQLLERFYQPDQGTINIGNHNIENISLNSWRSQIGFVSQDSSIMAGTIRDNLTYGLKKEFSDERLWEVLQLAYADKFVDNMPKKLDTQVGERGVKVSGGQRQRLAIARAFLRNPKILMLDEATASLDSESEAMVQRALEQLMKNRTTLVIAHRLSTIVDADKIYFIEHGEVTGSGTHQELLKSHELYAEYVSEQFVTK</sequence>
<dbReference type="InterPro" id="IPR003439">
    <property type="entry name" value="ABC_transporter-like_ATP-bd"/>
</dbReference>
<keyword evidence="4" id="KW-0547">Nucleotide-binding</keyword>
<feature type="transmembrane region" description="Helical" evidence="13">
    <location>
        <begin position="262"/>
        <end position="284"/>
    </location>
</feature>
<comment type="catalytic activity">
    <reaction evidence="8">
        <text>ATP + H2O + xenobioticSide 1 = ADP + phosphate + xenobioticSide 2.</text>
        <dbReference type="EC" id="7.6.2.2"/>
    </reaction>
</comment>
<keyword evidence="7 13" id="KW-0472">Membrane</keyword>
<dbReference type="SUPFAM" id="SSF90123">
    <property type="entry name" value="ABC transporter transmembrane region"/>
    <property type="match status" value="1"/>
</dbReference>
<dbReference type="CDD" id="cd18551">
    <property type="entry name" value="ABC_6TM_LmrA_like"/>
    <property type="match status" value="1"/>
</dbReference>
<evidence type="ECO:0000256" key="3">
    <source>
        <dbReference type="ARBA" id="ARBA00022692"/>
    </source>
</evidence>
<evidence type="ECO:0000256" key="7">
    <source>
        <dbReference type="ARBA" id="ARBA00023136"/>
    </source>
</evidence>
<dbReference type="InterPro" id="IPR039421">
    <property type="entry name" value="Type_1_exporter"/>
</dbReference>
<evidence type="ECO:0000313" key="16">
    <source>
        <dbReference type="EMBL" id="MDV7715316.1"/>
    </source>
</evidence>
<evidence type="ECO:0000256" key="4">
    <source>
        <dbReference type="ARBA" id="ARBA00022741"/>
    </source>
</evidence>
<dbReference type="AlphaFoldDB" id="A0AAJ2P499"/>